<comment type="caution">
    <text evidence="1">The sequence shown here is derived from an EMBL/GenBank/DDBJ whole genome shotgun (WGS) entry which is preliminary data.</text>
</comment>
<reference evidence="2" key="1">
    <citation type="journal article" date="2019" name="Int. J. Syst. Evol. Microbiol.">
        <title>The Global Catalogue of Microorganisms (GCM) 10K type strain sequencing project: providing services to taxonomists for standard genome sequencing and annotation.</title>
        <authorList>
            <consortium name="The Broad Institute Genomics Platform"/>
            <consortium name="The Broad Institute Genome Sequencing Center for Infectious Disease"/>
            <person name="Wu L."/>
            <person name="Ma J."/>
        </authorList>
    </citation>
    <scope>NUCLEOTIDE SEQUENCE [LARGE SCALE GENOMIC DNA]</scope>
    <source>
        <strain evidence="2">DT92</strain>
    </source>
</reference>
<sequence>MYSKRPKKLVDDSHYTLIEKTLKLSDLKPGLALIKSEYFSIDPNMRMQQSGKEMTP</sequence>
<dbReference type="SUPFAM" id="SSF50129">
    <property type="entry name" value="GroES-like"/>
    <property type="match status" value="1"/>
</dbReference>
<keyword evidence="2" id="KW-1185">Reference proteome</keyword>
<dbReference type="Gene3D" id="3.90.180.10">
    <property type="entry name" value="Medium-chain alcohol dehydrogenases, catalytic domain"/>
    <property type="match status" value="1"/>
</dbReference>
<evidence type="ECO:0000313" key="2">
    <source>
        <dbReference type="Proteomes" id="UP001597344"/>
    </source>
</evidence>
<evidence type="ECO:0000313" key="1">
    <source>
        <dbReference type="EMBL" id="MFD2185273.1"/>
    </source>
</evidence>
<gene>
    <name evidence="1" type="ORF">ACFSJT_00595</name>
</gene>
<dbReference type="Proteomes" id="UP001597344">
    <property type="component" value="Unassembled WGS sequence"/>
</dbReference>
<proteinExistence type="predicted"/>
<accession>A0ABW5AQL1</accession>
<dbReference type="InterPro" id="IPR011032">
    <property type="entry name" value="GroES-like_sf"/>
</dbReference>
<organism evidence="1 2">
    <name type="scientific">Aquimarina celericrescens</name>
    <dbReference type="NCBI Taxonomy" id="1964542"/>
    <lineage>
        <taxon>Bacteria</taxon>
        <taxon>Pseudomonadati</taxon>
        <taxon>Bacteroidota</taxon>
        <taxon>Flavobacteriia</taxon>
        <taxon>Flavobacteriales</taxon>
        <taxon>Flavobacteriaceae</taxon>
        <taxon>Aquimarina</taxon>
    </lineage>
</organism>
<dbReference type="EMBL" id="JBHUHY010000002">
    <property type="protein sequence ID" value="MFD2185273.1"/>
    <property type="molecule type" value="Genomic_DNA"/>
</dbReference>
<dbReference type="RefSeq" id="WP_378318884.1">
    <property type="nucleotide sequence ID" value="NZ_JBHUHY010000002.1"/>
</dbReference>
<protein>
    <submittedName>
        <fullName evidence="1">Uncharacterized protein</fullName>
    </submittedName>
</protein>
<name>A0ABW5AQL1_9FLAO</name>